<reference evidence="2 3" key="1">
    <citation type="journal article" date="2016" name="Nat. Commun.">
        <title>Thousands of microbial genomes shed light on interconnected biogeochemical processes in an aquifer system.</title>
        <authorList>
            <person name="Anantharaman K."/>
            <person name="Brown C.T."/>
            <person name="Hug L.A."/>
            <person name="Sharon I."/>
            <person name="Castelle C.J."/>
            <person name="Probst A.J."/>
            <person name="Thomas B.C."/>
            <person name="Singh A."/>
            <person name="Wilkins M.J."/>
            <person name="Karaoz U."/>
            <person name="Brodie E.L."/>
            <person name="Williams K.H."/>
            <person name="Hubbard S.S."/>
            <person name="Banfield J.F."/>
        </authorList>
    </citation>
    <scope>NUCLEOTIDE SEQUENCE [LARGE SCALE GENOMIC DNA]</scope>
</reference>
<proteinExistence type="predicted"/>
<dbReference type="AlphaFoldDB" id="A0A1F6MFB4"/>
<sequence>MKLAIVGTHSTGKTTLISTLAKAFESQGKRVVIVPEMARLCPFPINEGTTAEAQKWILEKQISEENSFDDSEAVVICDRATIDNFAYFFRHCAQFKPEEDLAPWEALAVDHASTYDAIFKTQKLAIAAEADGDRAVGEVFRQEMDDIITRLLEKYSIPHILLPATTDYAAHVAFITEYLHGRDAVNRVSTNFS</sequence>
<gene>
    <name evidence="2" type="ORF">A2754_01180</name>
</gene>
<dbReference type="Gene3D" id="3.40.50.300">
    <property type="entry name" value="P-loop containing nucleotide triphosphate hydrolases"/>
    <property type="match status" value="1"/>
</dbReference>
<dbReference type="Proteomes" id="UP000177953">
    <property type="component" value="Unassembled WGS sequence"/>
</dbReference>
<evidence type="ECO:0000313" key="2">
    <source>
        <dbReference type="EMBL" id="OGH70335.1"/>
    </source>
</evidence>
<dbReference type="SUPFAM" id="SSF52540">
    <property type="entry name" value="P-loop containing nucleoside triphosphate hydrolases"/>
    <property type="match status" value="1"/>
</dbReference>
<feature type="domain" description="NadR/Ttd14 AAA" evidence="1">
    <location>
        <begin position="3"/>
        <end position="166"/>
    </location>
</feature>
<dbReference type="InterPro" id="IPR038727">
    <property type="entry name" value="NadR/Ttd14_AAA_dom"/>
</dbReference>
<evidence type="ECO:0000313" key="3">
    <source>
        <dbReference type="Proteomes" id="UP000177953"/>
    </source>
</evidence>
<dbReference type="InterPro" id="IPR027417">
    <property type="entry name" value="P-loop_NTPase"/>
</dbReference>
<comment type="caution">
    <text evidence="2">The sequence shown here is derived from an EMBL/GenBank/DDBJ whole genome shotgun (WGS) entry which is preliminary data.</text>
</comment>
<dbReference type="EMBL" id="MFPU01000011">
    <property type="protein sequence ID" value="OGH70335.1"/>
    <property type="molecule type" value="Genomic_DNA"/>
</dbReference>
<accession>A0A1F6MFB4</accession>
<dbReference type="Pfam" id="PF13521">
    <property type="entry name" value="AAA_28"/>
    <property type="match status" value="1"/>
</dbReference>
<protein>
    <recommendedName>
        <fullName evidence="1">NadR/Ttd14 AAA domain-containing protein</fullName>
    </recommendedName>
</protein>
<name>A0A1F6MFB4_9BACT</name>
<organism evidence="2 3">
    <name type="scientific">Candidatus Magasanikbacteria bacterium RIFCSPHIGHO2_01_FULL_47_8</name>
    <dbReference type="NCBI Taxonomy" id="1798673"/>
    <lineage>
        <taxon>Bacteria</taxon>
        <taxon>Candidatus Magasanikiibacteriota</taxon>
    </lineage>
</organism>
<evidence type="ECO:0000259" key="1">
    <source>
        <dbReference type="Pfam" id="PF13521"/>
    </source>
</evidence>